<accession>A0A6I3M2F8</accession>
<feature type="region of interest" description="Disordered" evidence="2">
    <location>
        <begin position="1"/>
        <end position="28"/>
    </location>
</feature>
<dbReference type="SUPFAM" id="SSF54909">
    <property type="entry name" value="Dimeric alpha+beta barrel"/>
    <property type="match status" value="1"/>
</dbReference>
<feature type="domain" description="YCII-related" evidence="3">
    <location>
        <begin position="49"/>
        <end position="137"/>
    </location>
</feature>
<dbReference type="Gene3D" id="3.30.70.1060">
    <property type="entry name" value="Dimeric alpha+beta barrel"/>
    <property type="match status" value="1"/>
</dbReference>
<organism evidence="4 5">
    <name type="scientific">Agromyces bracchium</name>
    <dbReference type="NCBI Taxonomy" id="88376"/>
    <lineage>
        <taxon>Bacteria</taxon>
        <taxon>Bacillati</taxon>
        <taxon>Actinomycetota</taxon>
        <taxon>Actinomycetes</taxon>
        <taxon>Micrococcales</taxon>
        <taxon>Microbacteriaceae</taxon>
        <taxon>Agromyces</taxon>
    </lineage>
</organism>
<dbReference type="OrthoDB" id="3631099at2"/>
<comment type="caution">
    <text evidence="4">The sequence shown here is derived from an EMBL/GenBank/DDBJ whole genome shotgun (WGS) entry which is preliminary data.</text>
</comment>
<keyword evidence="5" id="KW-1185">Reference proteome</keyword>
<evidence type="ECO:0000313" key="4">
    <source>
        <dbReference type="EMBL" id="MTH67088.1"/>
    </source>
</evidence>
<name>A0A6I3M2F8_9MICO</name>
<dbReference type="AlphaFoldDB" id="A0A6I3M2F8"/>
<sequence length="142" mass="14965">MLRHSAHRSTVGPDGARRCSSRVRRRAPDEGEDVMAKYLVLYRADVSAEAQMEQSPEEGQAEMQEWMAWAGKTGAALTDFGSPLGNGRAVSPSGAAASSSDVAGYSIVEAPDADAAVALMDGHPHLKIGTIEVLEALEIPGM</sequence>
<gene>
    <name evidence="4" type="ORF">GJ743_01715</name>
</gene>
<dbReference type="Proteomes" id="UP000433071">
    <property type="component" value="Unassembled WGS sequence"/>
</dbReference>
<dbReference type="InterPro" id="IPR011008">
    <property type="entry name" value="Dimeric_a/b-barrel"/>
</dbReference>
<dbReference type="Pfam" id="PF03795">
    <property type="entry name" value="YCII"/>
    <property type="match status" value="1"/>
</dbReference>
<evidence type="ECO:0000259" key="3">
    <source>
        <dbReference type="Pfam" id="PF03795"/>
    </source>
</evidence>
<dbReference type="InterPro" id="IPR005545">
    <property type="entry name" value="YCII"/>
</dbReference>
<evidence type="ECO:0000256" key="2">
    <source>
        <dbReference type="SAM" id="MobiDB-lite"/>
    </source>
</evidence>
<evidence type="ECO:0000313" key="5">
    <source>
        <dbReference type="Proteomes" id="UP000433071"/>
    </source>
</evidence>
<evidence type="ECO:0000256" key="1">
    <source>
        <dbReference type="ARBA" id="ARBA00007689"/>
    </source>
</evidence>
<protein>
    <recommendedName>
        <fullName evidence="3">YCII-related domain-containing protein</fullName>
    </recommendedName>
</protein>
<reference evidence="4 5" key="1">
    <citation type="submission" date="2019-11" db="EMBL/GenBank/DDBJ databases">
        <title>Agromyces kandeliae sp. nov., isolated from mangrove soil.</title>
        <authorList>
            <person name="Wang R."/>
        </authorList>
    </citation>
    <scope>NUCLEOTIDE SEQUENCE [LARGE SCALE GENOMIC DNA]</scope>
    <source>
        <strain evidence="4 5">JCM 11433</strain>
    </source>
</reference>
<dbReference type="EMBL" id="WMLB01000006">
    <property type="protein sequence ID" value="MTH67088.1"/>
    <property type="molecule type" value="Genomic_DNA"/>
</dbReference>
<comment type="similarity">
    <text evidence="1">Belongs to the YciI family.</text>
</comment>
<proteinExistence type="inferred from homology"/>